<organism evidence="2 3">
    <name type="scientific">Marinovum algicola</name>
    <dbReference type="NCBI Taxonomy" id="42444"/>
    <lineage>
        <taxon>Bacteria</taxon>
        <taxon>Pseudomonadati</taxon>
        <taxon>Pseudomonadota</taxon>
        <taxon>Alphaproteobacteria</taxon>
        <taxon>Rhodobacterales</taxon>
        <taxon>Roseobacteraceae</taxon>
        <taxon>Marinovum</taxon>
    </lineage>
</organism>
<dbReference type="Proteomes" id="UP000182932">
    <property type="component" value="Unassembled WGS sequence"/>
</dbReference>
<gene>
    <name evidence="2" type="ORF">SAMN04487940_105174</name>
</gene>
<dbReference type="InterPro" id="IPR051396">
    <property type="entry name" value="Bact_Antivir_Def_Nuclease"/>
</dbReference>
<dbReference type="Gene3D" id="3.40.50.300">
    <property type="entry name" value="P-loop containing nucleotide triphosphate hydrolases"/>
    <property type="match status" value="1"/>
</dbReference>
<reference evidence="2 3" key="1">
    <citation type="submission" date="2016-10" db="EMBL/GenBank/DDBJ databases">
        <authorList>
            <person name="Varghese N."/>
            <person name="Submissions S."/>
        </authorList>
    </citation>
    <scope>NUCLEOTIDE SEQUENCE [LARGE SCALE GENOMIC DNA]</scope>
    <source>
        <strain evidence="2 3">FF3</strain>
    </source>
</reference>
<comment type="caution">
    <text evidence="2">The sequence shown here is derived from an EMBL/GenBank/DDBJ whole genome shotgun (WGS) entry which is preliminary data.</text>
</comment>
<dbReference type="PANTHER" id="PTHR43581">
    <property type="entry name" value="ATP/GTP PHOSPHATASE"/>
    <property type="match status" value="1"/>
</dbReference>
<dbReference type="InterPro" id="IPR003593">
    <property type="entry name" value="AAA+_ATPase"/>
</dbReference>
<dbReference type="InterPro" id="IPR003959">
    <property type="entry name" value="ATPase_AAA_core"/>
</dbReference>
<dbReference type="InterPro" id="IPR027417">
    <property type="entry name" value="P-loop_NTPase"/>
</dbReference>
<proteinExistence type="predicted"/>
<keyword evidence="3" id="KW-1185">Reference proteome</keyword>
<evidence type="ECO:0000259" key="1">
    <source>
        <dbReference type="SMART" id="SM00382"/>
    </source>
</evidence>
<dbReference type="EMBL" id="FNYY01000005">
    <property type="protein sequence ID" value="SEJ38353.1"/>
    <property type="molecule type" value="Genomic_DNA"/>
</dbReference>
<dbReference type="GeneID" id="80818140"/>
<dbReference type="SUPFAM" id="SSF52540">
    <property type="entry name" value="P-loop containing nucleoside triphosphate hydrolases"/>
    <property type="match status" value="1"/>
</dbReference>
<dbReference type="PANTHER" id="PTHR43581:SF4">
    <property type="entry name" value="ATP_GTP PHOSPHATASE"/>
    <property type="match status" value="1"/>
</dbReference>
<dbReference type="GO" id="GO:0016887">
    <property type="term" value="F:ATP hydrolysis activity"/>
    <property type="evidence" value="ECO:0007669"/>
    <property type="project" value="InterPro"/>
</dbReference>
<evidence type="ECO:0000313" key="3">
    <source>
        <dbReference type="Proteomes" id="UP000182932"/>
    </source>
</evidence>
<protein>
    <submittedName>
        <fullName evidence="2">AAA domain-containing protein, putative AbiEii toxin, Type IV TA system</fullName>
    </submittedName>
</protein>
<sequence length="510" mass="57315">MQFRVISRDTSVPSKGVNTVYLKVDRWNDYSFVTMFEVYVFDENGEQNQLSNVKIGFVGQTEETSTYSTLDEPFTELPEGYFSLGTDVDYYHELARDYSEEFREEYLEALKDVVHNRKLLELACEESVFQTSHLRGVSINTIEEQFRRVLAGGVPVTDFDFCFVLPEDKEFAGYTLDFKVKANSKPSSNIHAIIGRNGVGKTTLLNQMIYSILETGDTAGEFQERNLFGNEPIGDDFFSSLVSVSFSAFDPFAPPPEQPDPKKGTCYFYIGLKDDEDESGTLLKPISDLHTEFVESLKLCLSEPGKRKRWLKAVQTLASDDNFAEKALEELSELRGRTLADEALERIQTMSSGHAIVLLTITKLVSRVEEKTLVLFDEPESHLHPPLLSALVRSLSELLHDRNGVAIIATHSPVVLQEVPKSCVWKITRSGLASSSSRPDVETFAENVGLLTREVFGLEVAKSGFNALLQKEAETSSSYEDILDVFDEQIGFEGRAILRSLLHEKSRQSQ</sequence>
<accession>A0A975ZN66</accession>
<dbReference type="SMART" id="SM00382">
    <property type="entry name" value="AAA"/>
    <property type="match status" value="1"/>
</dbReference>
<dbReference type="Pfam" id="PF13304">
    <property type="entry name" value="AAA_21"/>
    <property type="match status" value="1"/>
</dbReference>
<name>A0A975ZN66_9RHOB</name>
<dbReference type="GO" id="GO:0005524">
    <property type="term" value="F:ATP binding"/>
    <property type="evidence" value="ECO:0007669"/>
    <property type="project" value="InterPro"/>
</dbReference>
<dbReference type="AlphaFoldDB" id="A0A975ZN66"/>
<dbReference type="RefSeq" id="WP_074836277.1">
    <property type="nucleotide sequence ID" value="NZ_FNYY01000005.1"/>
</dbReference>
<feature type="domain" description="AAA+ ATPase" evidence="1">
    <location>
        <begin position="187"/>
        <end position="449"/>
    </location>
</feature>
<evidence type="ECO:0000313" key="2">
    <source>
        <dbReference type="EMBL" id="SEJ38353.1"/>
    </source>
</evidence>